<keyword evidence="2" id="KW-1185">Reference proteome</keyword>
<gene>
    <name evidence="1" type="ORF">ONB1V03_LOCUS9592</name>
</gene>
<dbReference type="EMBL" id="CAJPVJ010006082">
    <property type="protein sequence ID" value="CAG2170121.1"/>
    <property type="molecule type" value="Genomic_DNA"/>
</dbReference>
<dbReference type="AlphaFoldDB" id="A0A7R9QNU8"/>
<accession>A0A7R9QNU8</accession>
<sequence>MVSSDYEVAAHLIKAIKTLLEFTAEEERVVRETIASRITFILKISHKRESDGAIDQPKLAITPFVDVTITQTLSMKCVNAKSGAEFPVSQPLIYPAKITCNGYQTTDRSMDQEIEISSDKTVLFKINDLSTHLAYANANMFRVQMGTVSEGPCAGDSFTWIMSYLPDDLDGCTSSKGVSRYTVNYAISHVKGSKCSVGVKKSHKRDTDGAIDLPKLAITPFVDTNITLSVSMNCVSSKTGAKFPATQQIIFPAPITCNGYLTIDKSLDEKIEITSDKTVLFKVNNLSTYLAYADGNLFRVQMGTVNEGPCHGDSFRWTLSFLPDNRDGCTSSEGVSRWTMNYGMSLVRGSKCSVDCTLDTGS</sequence>
<dbReference type="OrthoDB" id="5848685at2759"/>
<dbReference type="EMBL" id="OC920907">
    <property type="protein sequence ID" value="CAD7652934.1"/>
    <property type="molecule type" value="Genomic_DNA"/>
</dbReference>
<proteinExistence type="predicted"/>
<reference evidence="1" key="1">
    <citation type="submission" date="2020-11" db="EMBL/GenBank/DDBJ databases">
        <authorList>
            <person name="Tran Van P."/>
        </authorList>
    </citation>
    <scope>NUCLEOTIDE SEQUENCE</scope>
</reference>
<dbReference type="Proteomes" id="UP000728032">
    <property type="component" value="Unassembled WGS sequence"/>
</dbReference>
<evidence type="ECO:0000313" key="2">
    <source>
        <dbReference type="Proteomes" id="UP000728032"/>
    </source>
</evidence>
<protein>
    <submittedName>
        <fullName evidence="1">Uncharacterized protein</fullName>
    </submittedName>
</protein>
<evidence type="ECO:0000313" key="1">
    <source>
        <dbReference type="EMBL" id="CAD7652934.1"/>
    </source>
</evidence>
<name>A0A7R9QNU8_9ACAR</name>
<organism evidence="1">
    <name type="scientific">Oppiella nova</name>
    <dbReference type="NCBI Taxonomy" id="334625"/>
    <lineage>
        <taxon>Eukaryota</taxon>
        <taxon>Metazoa</taxon>
        <taxon>Ecdysozoa</taxon>
        <taxon>Arthropoda</taxon>
        <taxon>Chelicerata</taxon>
        <taxon>Arachnida</taxon>
        <taxon>Acari</taxon>
        <taxon>Acariformes</taxon>
        <taxon>Sarcoptiformes</taxon>
        <taxon>Oribatida</taxon>
        <taxon>Brachypylina</taxon>
        <taxon>Oppioidea</taxon>
        <taxon>Oppiidae</taxon>
        <taxon>Oppiella</taxon>
    </lineage>
</organism>